<dbReference type="PROSITE" id="PS00498">
    <property type="entry name" value="TYROSINASE_2"/>
    <property type="match status" value="1"/>
</dbReference>
<feature type="domain" description="Tyrosinase copper-binding" evidence="7">
    <location>
        <begin position="299"/>
        <end position="310"/>
    </location>
</feature>
<dbReference type="PRINTS" id="PR00092">
    <property type="entry name" value="TYROSINASE"/>
</dbReference>
<dbReference type="RefSeq" id="WP_397557739.1">
    <property type="nucleotide sequence ID" value="NZ_JBIQWL010000008.1"/>
</dbReference>
<dbReference type="Pfam" id="PF00264">
    <property type="entry name" value="Tyrosinase"/>
    <property type="match status" value="1"/>
</dbReference>
<evidence type="ECO:0000313" key="8">
    <source>
        <dbReference type="EMBL" id="MFH8252312.1"/>
    </source>
</evidence>
<evidence type="ECO:0000256" key="4">
    <source>
        <dbReference type="ARBA" id="ARBA00023008"/>
    </source>
</evidence>
<evidence type="ECO:0000256" key="2">
    <source>
        <dbReference type="ARBA" id="ARBA00009928"/>
    </source>
</evidence>
<evidence type="ECO:0000259" key="7">
    <source>
        <dbReference type="PROSITE" id="PS00498"/>
    </source>
</evidence>
<dbReference type="PANTHER" id="PTHR11474:SF126">
    <property type="entry name" value="TYROSINASE-LIKE PROTEIN TYR-1-RELATED"/>
    <property type="match status" value="1"/>
</dbReference>
<dbReference type="SUPFAM" id="SSF48056">
    <property type="entry name" value="Di-copper centre-containing domain"/>
    <property type="match status" value="1"/>
</dbReference>
<evidence type="ECO:0000256" key="3">
    <source>
        <dbReference type="ARBA" id="ARBA00022723"/>
    </source>
</evidence>
<organism evidence="8 9">
    <name type="scientific">Microbacterium alkaliflavum</name>
    <dbReference type="NCBI Taxonomy" id="3248839"/>
    <lineage>
        <taxon>Bacteria</taxon>
        <taxon>Bacillati</taxon>
        <taxon>Actinomycetota</taxon>
        <taxon>Actinomycetes</taxon>
        <taxon>Micrococcales</taxon>
        <taxon>Microbacteriaceae</taxon>
        <taxon>Microbacterium</taxon>
    </lineage>
</organism>
<feature type="domain" description="Tyrosinase copper-binding" evidence="6">
    <location>
        <begin position="161"/>
        <end position="178"/>
    </location>
</feature>
<evidence type="ECO:0000256" key="1">
    <source>
        <dbReference type="ARBA" id="ARBA00001973"/>
    </source>
</evidence>
<comment type="similarity">
    <text evidence="2">Belongs to the tyrosinase family.</text>
</comment>
<keyword evidence="4" id="KW-0186">Copper</keyword>
<dbReference type="PROSITE" id="PS00497">
    <property type="entry name" value="TYROSINASE_1"/>
    <property type="match status" value="1"/>
</dbReference>
<sequence length="408" mass="44113">MTFPRYDDRQRAYVTWRPVEVKVAVKPAQAGGPVAVTVSGRSSAGGGKLLFADQLTHAGAASIDLNLPANGTAVSVWVGGAFPAASVRFGDVVIEVRDKATNALQTSHPTMVRVRKNADALSTAERDRFLRAFAMLNGAASGRFMDFRDMHVGGPPDREAHGGSGFLPWHRVYLLDLERELQKIDGEVALPYWRFDRAAPNVFNRSFMGIPGPQDRVQFTMGNPLRAWVAGNLPGVERGPGVGPQTVPLVRTEQQTLSLGGSPSAQFAGFEIMQGNPHGRAHMAHIRGVITDPATAPQDPLFFLLHCNVDRLWAKWQWAFKRHDPQAARSFDPASTLPGHRLADKLWPWGGPLAAPRPTTAPGGGLTASPLTDAPGKSPRIRDTIDYLGAIGPAQLGFAYDDVPFQTV</sequence>
<feature type="region of interest" description="Disordered" evidence="5">
    <location>
        <begin position="353"/>
        <end position="377"/>
    </location>
</feature>
<proteinExistence type="inferred from homology"/>
<gene>
    <name evidence="8" type="ORF">ACH3VR_18245</name>
</gene>
<evidence type="ECO:0000256" key="5">
    <source>
        <dbReference type="SAM" id="MobiDB-lite"/>
    </source>
</evidence>
<name>A0ABW7QBQ2_9MICO</name>
<keyword evidence="3" id="KW-0479">Metal-binding</keyword>
<dbReference type="Proteomes" id="UP001610861">
    <property type="component" value="Unassembled WGS sequence"/>
</dbReference>
<dbReference type="EMBL" id="JBIQWL010000008">
    <property type="protein sequence ID" value="MFH8252312.1"/>
    <property type="molecule type" value="Genomic_DNA"/>
</dbReference>
<dbReference type="Gene3D" id="1.10.1280.10">
    <property type="entry name" value="Di-copper center containing domain from catechol oxidase"/>
    <property type="match status" value="1"/>
</dbReference>
<keyword evidence="9" id="KW-1185">Reference proteome</keyword>
<dbReference type="InterPro" id="IPR050316">
    <property type="entry name" value="Tyrosinase/Hemocyanin"/>
</dbReference>
<dbReference type="InterPro" id="IPR008922">
    <property type="entry name" value="Di-copper_centre_dom_sf"/>
</dbReference>
<protein>
    <submittedName>
        <fullName evidence="8">Tyrosinase family protein</fullName>
    </submittedName>
</protein>
<evidence type="ECO:0000313" key="9">
    <source>
        <dbReference type="Proteomes" id="UP001610861"/>
    </source>
</evidence>
<accession>A0ABW7QBQ2</accession>
<comment type="caution">
    <text evidence="8">The sequence shown here is derived from an EMBL/GenBank/DDBJ whole genome shotgun (WGS) entry which is preliminary data.</text>
</comment>
<reference evidence="8 9" key="1">
    <citation type="submission" date="2024-09" db="EMBL/GenBank/DDBJ databases">
        <authorList>
            <person name="Pan X."/>
        </authorList>
    </citation>
    <scope>NUCLEOTIDE SEQUENCE [LARGE SCALE GENOMIC DNA]</scope>
    <source>
        <strain evidence="8 9">B2969</strain>
    </source>
</reference>
<evidence type="ECO:0000259" key="6">
    <source>
        <dbReference type="PROSITE" id="PS00497"/>
    </source>
</evidence>
<dbReference type="InterPro" id="IPR002227">
    <property type="entry name" value="Tyrosinase_Cu-bd"/>
</dbReference>
<comment type="cofactor">
    <cofactor evidence="1">
        <name>Cu(2+)</name>
        <dbReference type="ChEBI" id="CHEBI:29036"/>
    </cofactor>
</comment>
<dbReference type="PANTHER" id="PTHR11474">
    <property type="entry name" value="TYROSINASE FAMILY MEMBER"/>
    <property type="match status" value="1"/>
</dbReference>